<dbReference type="GO" id="GO:0016740">
    <property type="term" value="F:transferase activity"/>
    <property type="evidence" value="ECO:0007669"/>
    <property type="project" value="UniProtKB-KW"/>
</dbReference>
<dbReference type="STRING" id="1121421.SAMN02745123_01747"/>
<dbReference type="RefSeq" id="WP_072913168.1">
    <property type="nucleotide sequence ID" value="NZ_FRAR01000012.1"/>
</dbReference>
<dbReference type="InterPro" id="IPR051678">
    <property type="entry name" value="AGP_Transferase"/>
</dbReference>
<feature type="domain" description="Aminoglycoside phosphotransferase" evidence="1">
    <location>
        <begin position="24"/>
        <end position="261"/>
    </location>
</feature>
<organism evidence="2 3">
    <name type="scientific">Desulforamulus aeronauticus DSM 10349</name>
    <dbReference type="NCBI Taxonomy" id="1121421"/>
    <lineage>
        <taxon>Bacteria</taxon>
        <taxon>Bacillati</taxon>
        <taxon>Bacillota</taxon>
        <taxon>Clostridia</taxon>
        <taxon>Eubacteriales</taxon>
        <taxon>Peptococcaceae</taxon>
        <taxon>Desulforamulus</taxon>
    </lineage>
</organism>
<keyword evidence="3" id="KW-1185">Reference proteome</keyword>
<dbReference type="AlphaFoldDB" id="A0A1M6S5S3"/>
<dbReference type="Pfam" id="PF01636">
    <property type="entry name" value="APH"/>
    <property type="match status" value="1"/>
</dbReference>
<evidence type="ECO:0000313" key="3">
    <source>
        <dbReference type="Proteomes" id="UP000183997"/>
    </source>
</evidence>
<dbReference type="OrthoDB" id="3806873at2"/>
<dbReference type="Gene3D" id="3.90.1200.10">
    <property type="match status" value="1"/>
</dbReference>
<dbReference type="Gene3D" id="3.30.200.20">
    <property type="entry name" value="Phosphorylase Kinase, domain 1"/>
    <property type="match status" value="1"/>
</dbReference>
<reference evidence="3" key="1">
    <citation type="submission" date="2016-11" db="EMBL/GenBank/DDBJ databases">
        <authorList>
            <person name="Varghese N."/>
            <person name="Submissions S."/>
        </authorList>
    </citation>
    <scope>NUCLEOTIDE SEQUENCE [LARGE SCALE GENOMIC DNA]</scope>
    <source>
        <strain evidence="3">DSM 10349</strain>
    </source>
</reference>
<dbReference type="PANTHER" id="PTHR21310:SF15">
    <property type="entry name" value="AMINOGLYCOSIDE PHOSPHOTRANSFERASE DOMAIN-CONTAINING PROTEIN"/>
    <property type="match status" value="1"/>
</dbReference>
<dbReference type="InterPro" id="IPR011009">
    <property type="entry name" value="Kinase-like_dom_sf"/>
</dbReference>
<dbReference type="InterPro" id="IPR002575">
    <property type="entry name" value="Aminoglycoside_PTrfase"/>
</dbReference>
<evidence type="ECO:0000313" key="2">
    <source>
        <dbReference type="EMBL" id="SHK40142.1"/>
    </source>
</evidence>
<protein>
    <submittedName>
        <fullName evidence="2">Macrolide phosphotransferase</fullName>
    </submittedName>
</protein>
<dbReference type="SUPFAM" id="SSF56112">
    <property type="entry name" value="Protein kinase-like (PK-like)"/>
    <property type="match status" value="1"/>
</dbReference>
<proteinExistence type="predicted"/>
<gene>
    <name evidence="2" type="ORF">SAMN02745123_01747</name>
</gene>
<dbReference type="EMBL" id="FRAR01000012">
    <property type="protein sequence ID" value="SHK40142.1"/>
    <property type="molecule type" value="Genomic_DNA"/>
</dbReference>
<keyword evidence="2" id="KW-0808">Transferase</keyword>
<dbReference type="Proteomes" id="UP000183997">
    <property type="component" value="Unassembled WGS sequence"/>
</dbReference>
<evidence type="ECO:0000259" key="1">
    <source>
        <dbReference type="Pfam" id="PF01636"/>
    </source>
</evidence>
<sequence>MTLTNEQVIERAKQHGLVVRVDSLKNNESGLDFQVVFVTDIQGEKWVLRIPRRDDVLSRAKKEKNILDLVGSRIPVQVPQWTIFSEELIAYKMLKGIPAGTIDPEAKAYIWEIDDKNVPDVYHLSLGSAMAGLHSINHTDTKKAGFDTKSPEELIPHMKERMDKIKAAYGVSEELWDRWQKWLANDGLWPQKTAFIHGDLHPGHILIDEDARVTGLIDWTEAHIDDPANDFVVHLNAFGEAALKRLIKEYQKAGGYVWPSMFEHIVELAAAYPVAIAEFAVISGIKEYEIYAKQALGVER</sequence>
<name>A0A1M6S5S3_9FIRM</name>
<dbReference type="PANTHER" id="PTHR21310">
    <property type="entry name" value="AMINOGLYCOSIDE PHOSPHOTRANSFERASE-RELATED-RELATED"/>
    <property type="match status" value="1"/>
</dbReference>
<accession>A0A1M6S5S3</accession>
<dbReference type="CDD" id="cd05152">
    <property type="entry name" value="MPH2"/>
    <property type="match status" value="1"/>
</dbReference>